<dbReference type="EMBL" id="OU898278">
    <property type="protein sequence ID" value="CAG9832453.1"/>
    <property type="molecule type" value="Genomic_DNA"/>
</dbReference>
<name>A0A9N9XBA9_DIABA</name>
<organism evidence="1 2">
    <name type="scientific">Diabrotica balteata</name>
    <name type="common">Banded cucumber beetle</name>
    <dbReference type="NCBI Taxonomy" id="107213"/>
    <lineage>
        <taxon>Eukaryota</taxon>
        <taxon>Metazoa</taxon>
        <taxon>Ecdysozoa</taxon>
        <taxon>Arthropoda</taxon>
        <taxon>Hexapoda</taxon>
        <taxon>Insecta</taxon>
        <taxon>Pterygota</taxon>
        <taxon>Neoptera</taxon>
        <taxon>Endopterygota</taxon>
        <taxon>Coleoptera</taxon>
        <taxon>Polyphaga</taxon>
        <taxon>Cucujiformia</taxon>
        <taxon>Chrysomeloidea</taxon>
        <taxon>Chrysomelidae</taxon>
        <taxon>Galerucinae</taxon>
        <taxon>Diabroticina</taxon>
        <taxon>Diabroticites</taxon>
        <taxon>Diabrotica</taxon>
    </lineage>
</organism>
<keyword evidence="2" id="KW-1185">Reference proteome</keyword>
<gene>
    <name evidence="1" type="ORF">DIABBA_LOCUS5932</name>
</gene>
<proteinExistence type="predicted"/>
<protein>
    <submittedName>
        <fullName evidence="1">Uncharacterized protein</fullName>
    </submittedName>
</protein>
<dbReference type="OrthoDB" id="1293503at2759"/>
<reference evidence="1" key="1">
    <citation type="submission" date="2022-01" db="EMBL/GenBank/DDBJ databases">
        <authorList>
            <person name="King R."/>
        </authorList>
    </citation>
    <scope>NUCLEOTIDE SEQUENCE</scope>
</reference>
<evidence type="ECO:0000313" key="1">
    <source>
        <dbReference type="EMBL" id="CAG9832453.1"/>
    </source>
</evidence>
<dbReference type="Proteomes" id="UP001153709">
    <property type="component" value="Chromosome 3"/>
</dbReference>
<evidence type="ECO:0000313" key="2">
    <source>
        <dbReference type="Proteomes" id="UP001153709"/>
    </source>
</evidence>
<dbReference type="AlphaFoldDB" id="A0A9N9XBA9"/>
<accession>A0A9N9XBA9</accession>
<sequence>MALNTNKTKIMVVSKNKIEEDSIYAKGKLLGSVHRYQFLGCELNEEWDRRTEIKQRIEIA</sequence>